<dbReference type="EMBL" id="UIVT01000002">
    <property type="protein sequence ID" value="SVP90733.1"/>
    <property type="molecule type" value="Genomic_DNA"/>
</dbReference>
<dbReference type="EMBL" id="UIVS01000002">
    <property type="protein sequence ID" value="SVP91257.1"/>
    <property type="molecule type" value="Genomic_DNA"/>
</dbReference>
<accession>A0A3B0MKX9</accession>
<evidence type="ECO:0000256" key="1">
    <source>
        <dbReference type="SAM" id="SignalP"/>
    </source>
</evidence>
<evidence type="ECO:0000313" key="3">
    <source>
        <dbReference type="EMBL" id="SVP91257.1"/>
    </source>
</evidence>
<keyword evidence="1" id="KW-0732">Signal</keyword>
<reference evidence="2" key="1">
    <citation type="submission" date="2018-07" db="EMBL/GenBank/DDBJ databases">
        <authorList>
            <person name="Quirk P.G."/>
            <person name="Krulwich T.A."/>
        </authorList>
    </citation>
    <scope>NUCLEOTIDE SEQUENCE</scope>
    <source>
        <strain evidence="2">Anand</strain>
    </source>
</reference>
<name>A0A3B0MKX9_THEAN</name>
<gene>
    <name evidence="2" type="ORF">TAT_000144400</name>
    <name evidence="3" type="ORF">TAV_000144400</name>
</gene>
<feature type="signal peptide" evidence="1">
    <location>
        <begin position="1"/>
        <end position="23"/>
    </location>
</feature>
<feature type="chain" id="PRO_5036335365" evidence="1">
    <location>
        <begin position="24"/>
        <end position="185"/>
    </location>
</feature>
<sequence>MKNHYTLSLYYIFSLFLIESVFANPHLDISANHHLNSHSMIRNHTQSLPLSRTFNDVSKRKHNLSSKVNLHPAVADSLTTEIPHSIDNFQIYYPKEPMKQENKVDEEQRIPLILGSIGNSVYSDSHPSLELFPGSLSDLVGQAADYISEVFSGMNKSLHQFFDRIDENLKKSNGSHVMEIGDVLF</sequence>
<dbReference type="AlphaFoldDB" id="A0A3B0MKX9"/>
<evidence type="ECO:0000313" key="2">
    <source>
        <dbReference type="EMBL" id="SVP90733.1"/>
    </source>
</evidence>
<organism evidence="2">
    <name type="scientific">Theileria annulata</name>
    <dbReference type="NCBI Taxonomy" id="5874"/>
    <lineage>
        <taxon>Eukaryota</taxon>
        <taxon>Sar</taxon>
        <taxon>Alveolata</taxon>
        <taxon>Apicomplexa</taxon>
        <taxon>Aconoidasida</taxon>
        <taxon>Piroplasmida</taxon>
        <taxon>Theileriidae</taxon>
        <taxon>Theileria</taxon>
    </lineage>
</organism>
<dbReference type="VEuPathDB" id="PiroplasmaDB:TA14765"/>
<proteinExistence type="predicted"/>
<protein>
    <submittedName>
        <fullName evidence="2">Uncharacterized protein</fullName>
    </submittedName>
</protein>